<reference evidence="1 2" key="1">
    <citation type="submission" date="2018-05" db="EMBL/GenBank/DDBJ databases">
        <title>Complete genome sequence of Megasphaera sp. AJH120T, isolated from the ceca of a chicken.</title>
        <authorList>
            <person name="Maki J."/>
            <person name="Looft T."/>
        </authorList>
    </citation>
    <scope>NUCLEOTIDE SEQUENCE [LARGE SCALE GENOMIC DNA]</scope>
    <source>
        <strain evidence="1 2">AJH120</strain>
    </source>
</reference>
<dbReference type="KEGG" id="meg:DKB62_01015"/>
<dbReference type="Proteomes" id="UP000254337">
    <property type="component" value="Chromosome"/>
</dbReference>
<gene>
    <name evidence="1" type="ORF">DKB62_01015</name>
</gene>
<evidence type="ECO:0000313" key="1">
    <source>
        <dbReference type="EMBL" id="AXL20265.1"/>
    </source>
</evidence>
<keyword evidence="2" id="KW-1185">Reference proteome</keyword>
<proteinExistence type="predicted"/>
<dbReference type="RefSeq" id="WP_107196106.1">
    <property type="nucleotide sequence ID" value="NZ_CP029462.1"/>
</dbReference>
<dbReference type="AlphaFoldDB" id="A0A346AWM2"/>
<name>A0A346AWM2_9FIRM</name>
<dbReference type="EMBL" id="CP029462">
    <property type="protein sequence ID" value="AXL20265.1"/>
    <property type="molecule type" value="Genomic_DNA"/>
</dbReference>
<sequence>MSKDYVYVVMLDGSIVYVSRDKEKAQAFSKDHFDKACQEVLNDWEIDDPNEKNLEEAAIQAGMDGENCTIFAIDIANKTEEDTVELPNGDEVDMEEILEKLEEEDDFS</sequence>
<accession>A0A346AWM2</accession>
<evidence type="ECO:0000313" key="2">
    <source>
        <dbReference type="Proteomes" id="UP000254337"/>
    </source>
</evidence>
<organism evidence="1 2">
    <name type="scientific">Megasphaera stantonii</name>
    <dbReference type="NCBI Taxonomy" id="2144175"/>
    <lineage>
        <taxon>Bacteria</taxon>
        <taxon>Bacillati</taxon>
        <taxon>Bacillota</taxon>
        <taxon>Negativicutes</taxon>
        <taxon>Veillonellales</taxon>
        <taxon>Veillonellaceae</taxon>
        <taxon>Megasphaera</taxon>
    </lineage>
</organism>
<protein>
    <submittedName>
        <fullName evidence="1">Uncharacterized protein</fullName>
    </submittedName>
</protein>